<keyword evidence="8" id="KW-1185">Reference proteome</keyword>
<keyword evidence="5 6" id="KW-0472">Membrane</keyword>
<keyword evidence="3 6" id="KW-0812">Transmembrane</keyword>
<feature type="transmembrane region" description="Helical" evidence="6">
    <location>
        <begin position="425"/>
        <end position="444"/>
    </location>
</feature>
<evidence type="ECO:0000256" key="3">
    <source>
        <dbReference type="ARBA" id="ARBA00022692"/>
    </source>
</evidence>
<evidence type="ECO:0000313" key="7">
    <source>
        <dbReference type="EMBL" id="OEJ83433.1"/>
    </source>
</evidence>
<gene>
    <name evidence="7" type="ORF">AWRI3578_g3067</name>
</gene>
<feature type="transmembrane region" description="Helical" evidence="6">
    <location>
        <begin position="129"/>
        <end position="151"/>
    </location>
</feature>
<comment type="subcellular location">
    <subcellularLocation>
        <location evidence="1">Membrane</location>
        <topology evidence="1">Multi-pass membrane protein</topology>
    </subcellularLocation>
</comment>
<feature type="transmembrane region" description="Helical" evidence="6">
    <location>
        <begin position="205"/>
        <end position="223"/>
    </location>
</feature>
<comment type="caution">
    <text evidence="7">The sequence shown here is derived from an EMBL/GenBank/DDBJ whole genome shotgun (WGS) entry which is preliminary data.</text>
</comment>
<dbReference type="GO" id="GO:0042910">
    <property type="term" value="F:xenobiotic transmembrane transporter activity"/>
    <property type="evidence" value="ECO:0007669"/>
    <property type="project" value="InterPro"/>
</dbReference>
<feature type="transmembrane region" description="Helical" evidence="6">
    <location>
        <begin position="450"/>
        <end position="473"/>
    </location>
</feature>
<feature type="transmembrane region" description="Helical" evidence="6">
    <location>
        <begin position="352"/>
        <end position="373"/>
    </location>
</feature>
<reference evidence="8" key="1">
    <citation type="journal article" date="2016" name="Genome Announc.">
        <title>Genome sequences of three species of Hanseniaspora isolated from spontaneous wine fermentations.</title>
        <authorList>
            <person name="Sternes P.R."/>
            <person name="Lee D."/>
            <person name="Kutyna D.R."/>
            <person name="Borneman A.R."/>
        </authorList>
    </citation>
    <scope>NUCLEOTIDE SEQUENCE [LARGE SCALE GENOMIC DNA]</scope>
    <source>
        <strain evidence="8">AWRI3578</strain>
    </source>
</reference>
<proteinExistence type="inferred from homology"/>
<evidence type="ECO:0000256" key="6">
    <source>
        <dbReference type="SAM" id="Phobius"/>
    </source>
</evidence>
<dbReference type="NCBIfam" id="TIGR00797">
    <property type="entry name" value="matE"/>
    <property type="match status" value="1"/>
</dbReference>
<dbReference type="InterPro" id="IPR002528">
    <property type="entry name" value="MATE_fam"/>
</dbReference>
<sequence length="491" mass="54903">MADNSILLSQSSDPLIFSRDANQNNSDLMYGSINISEETLTDKGETDENIELKEISKNSLSLSITFLLQFFITTITIISTGKLGVLQLGGVSIANVTFQVSACILIGMATSLDTLCPQAYGSKKYKNVWLFYVQCLMISYIIAIPLILAWYFSDKWLFYMVENKEIIHYASTYLKLMCLSIPGYVMFECGKKFLQSQEDFNTGRYLLFLGVPVAVFLNFTLVAKLGFVGAPIAAIITYNLIGLLITIKCMTTPVFKEYKNCKIKEYFEGWLTLINLAIPGIVMLEAEFFAFEVLTVLSARFGETQLAAQSVAASLQSLMFQIPFSFGVAISNRIAYQIGRNDITKCKTITRLALKKMSLSLFFVNFTVFWFFGNMMTRIFTSDEEVSRTATKILKIIAINQLYDVFNIISAGILRSQGRQKIGGYLNIIAYYVIGLPLGMVLAFKTSLGIYGFWVGLAVGIIVLAISETYYVVKSDWARIIDASKTLHSSI</sequence>
<dbReference type="Proteomes" id="UP000095605">
    <property type="component" value="Unassembled WGS sequence"/>
</dbReference>
<protein>
    <submittedName>
        <fullName evidence="7">Putative transporter</fullName>
    </submittedName>
</protein>
<dbReference type="OrthoDB" id="2126698at2759"/>
<feature type="transmembrane region" description="Helical" evidence="6">
    <location>
        <begin position="311"/>
        <end position="331"/>
    </location>
</feature>
<organism evidence="7 8">
    <name type="scientific">Hanseniaspora opuntiae</name>
    <dbReference type="NCBI Taxonomy" id="211096"/>
    <lineage>
        <taxon>Eukaryota</taxon>
        <taxon>Fungi</taxon>
        <taxon>Dikarya</taxon>
        <taxon>Ascomycota</taxon>
        <taxon>Saccharomycotina</taxon>
        <taxon>Saccharomycetes</taxon>
        <taxon>Saccharomycodales</taxon>
        <taxon>Saccharomycodaceae</taxon>
        <taxon>Hanseniaspora</taxon>
    </lineage>
</organism>
<comment type="similarity">
    <text evidence="2">Belongs to the multi antimicrobial extrusion (MATE) (TC 2.A.66.1) family.</text>
</comment>
<feature type="transmembrane region" description="Helical" evidence="6">
    <location>
        <begin position="270"/>
        <end position="291"/>
    </location>
</feature>
<evidence type="ECO:0000256" key="1">
    <source>
        <dbReference type="ARBA" id="ARBA00004141"/>
    </source>
</evidence>
<accession>A0A1E5RA68</accession>
<evidence type="ECO:0000256" key="5">
    <source>
        <dbReference type="ARBA" id="ARBA00023136"/>
    </source>
</evidence>
<dbReference type="GO" id="GO:1990961">
    <property type="term" value="P:xenobiotic detoxification by transmembrane export across the plasma membrane"/>
    <property type="evidence" value="ECO:0007669"/>
    <property type="project" value="InterPro"/>
</dbReference>
<dbReference type="AlphaFoldDB" id="A0A1E5RA68"/>
<dbReference type="Pfam" id="PF01554">
    <property type="entry name" value="MatE"/>
    <property type="match status" value="2"/>
</dbReference>
<evidence type="ECO:0000313" key="8">
    <source>
        <dbReference type="Proteomes" id="UP000095605"/>
    </source>
</evidence>
<dbReference type="CDD" id="cd13132">
    <property type="entry name" value="MATE_eukaryotic"/>
    <property type="match status" value="1"/>
</dbReference>
<feature type="transmembrane region" description="Helical" evidence="6">
    <location>
        <begin position="166"/>
        <end position="185"/>
    </location>
</feature>
<feature type="transmembrane region" description="Helical" evidence="6">
    <location>
        <begin position="60"/>
        <end position="79"/>
    </location>
</feature>
<feature type="transmembrane region" description="Helical" evidence="6">
    <location>
        <begin position="85"/>
        <end position="108"/>
    </location>
</feature>
<dbReference type="EMBL" id="LPNL01000007">
    <property type="protein sequence ID" value="OEJ83433.1"/>
    <property type="molecule type" value="Genomic_DNA"/>
</dbReference>
<dbReference type="PANTHER" id="PTHR11206">
    <property type="entry name" value="MULTIDRUG RESISTANCE PROTEIN"/>
    <property type="match status" value="1"/>
</dbReference>
<name>A0A1E5RA68_9ASCO</name>
<dbReference type="GO" id="GO:0016020">
    <property type="term" value="C:membrane"/>
    <property type="evidence" value="ECO:0007669"/>
    <property type="project" value="UniProtKB-SubCell"/>
</dbReference>
<keyword evidence="4 6" id="KW-1133">Transmembrane helix</keyword>
<dbReference type="InterPro" id="IPR045069">
    <property type="entry name" value="MATE_euk"/>
</dbReference>
<evidence type="ECO:0000256" key="2">
    <source>
        <dbReference type="ARBA" id="ARBA00010199"/>
    </source>
</evidence>
<feature type="transmembrane region" description="Helical" evidence="6">
    <location>
        <begin position="393"/>
        <end position="413"/>
    </location>
</feature>
<evidence type="ECO:0000256" key="4">
    <source>
        <dbReference type="ARBA" id="ARBA00022989"/>
    </source>
</evidence>
<feature type="transmembrane region" description="Helical" evidence="6">
    <location>
        <begin position="229"/>
        <end position="249"/>
    </location>
</feature>
<dbReference type="GO" id="GO:0015297">
    <property type="term" value="F:antiporter activity"/>
    <property type="evidence" value="ECO:0007669"/>
    <property type="project" value="InterPro"/>
</dbReference>